<accession>A0A7Z0SDM2</accession>
<gene>
    <name evidence="3" type="ORF">H0A75_05380</name>
</gene>
<dbReference type="PANTHER" id="PTHR12149:SF8">
    <property type="entry name" value="PROTEIN-RIBULOSAMINE 3-KINASE"/>
    <property type="match status" value="1"/>
</dbReference>
<dbReference type="PANTHER" id="PTHR12149">
    <property type="entry name" value="FRUCTOSAMINE 3 KINASE-RELATED PROTEIN"/>
    <property type="match status" value="1"/>
</dbReference>
<dbReference type="EMBL" id="JACCHS010000083">
    <property type="protein sequence ID" value="NYT47106.1"/>
    <property type="molecule type" value="Genomic_DNA"/>
</dbReference>
<evidence type="ECO:0000313" key="3">
    <source>
        <dbReference type="EMBL" id="NYT47106.1"/>
    </source>
</evidence>
<name>A0A7Z0SDM2_9GAMM</name>
<sequence length="293" mass="33089">MHAWQVVIEKIEQATGQNFNCLKVNAMHGGDINQVYQLQGAEQSYFVKLNCAKLLTMFEVEALGLQELAQTKTLRIPNAICYGINGNNAFLVLEYVALQSANSATQRQLGQQLAQLHQNKQDYFGWHHDNYIGSNPQKNARDNDWVGFWQEQRLLVQLQLAADNGHTGKVQQLGEQLYHYIPGFFSSYQPQSSLLHGDLWSGNAASDSAGQAIIYDPACYYVREADIAMTELFGGFGADFYAAYNEHWPLDAGYKARKTLYNLYHILNHLNLFGSGYLRQAEAMMQQLISECS</sequence>
<dbReference type="SUPFAM" id="SSF56112">
    <property type="entry name" value="Protein kinase-like (PK-like)"/>
    <property type="match status" value="1"/>
</dbReference>
<dbReference type="PIRSF" id="PIRSF006221">
    <property type="entry name" value="Ketosamine-3-kinase"/>
    <property type="match status" value="1"/>
</dbReference>
<evidence type="ECO:0000313" key="4">
    <source>
        <dbReference type="Proteomes" id="UP000537890"/>
    </source>
</evidence>
<dbReference type="Gene3D" id="3.90.1200.10">
    <property type="match status" value="1"/>
</dbReference>
<dbReference type="InterPro" id="IPR011009">
    <property type="entry name" value="Kinase-like_dom_sf"/>
</dbReference>
<keyword evidence="2" id="KW-0808">Transferase</keyword>
<evidence type="ECO:0000256" key="1">
    <source>
        <dbReference type="ARBA" id="ARBA00009460"/>
    </source>
</evidence>
<protein>
    <submittedName>
        <fullName evidence="3">Fructosamine kinase family protein</fullName>
    </submittedName>
</protein>
<dbReference type="GO" id="GO:0016301">
    <property type="term" value="F:kinase activity"/>
    <property type="evidence" value="ECO:0007669"/>
    <property type="project" value="UniProtKB-UniRule"/>
</dbReference>
<evidence type="ECO:0000256" key="2">
    <source>
        <dbReference type="PIRNR" id="PIRNR006221"/>
    </source>
</evidence>
<dbReference type="InterPro" id="IPR016477">
    <property type="entry name" value="Fructo-/Ketosamine-3-kinase"/>
</dbReference>
<proteinExistence type="inferred from homology"/>
<dbReference type="Pfam" id="PF03881">
    <property type="entry name" value="Fructosamin_kin"/>
    <property type="match status" value="1"/>
</dbReference>
<keyword evidence="2 3" id="KW-0418">Kinase</keyword>
<dbReference type="Proteomes" id="UP000537890">
    <property type="component" value="Unassembled WGS sequence"/>
</dbReference>
<comment type="similarity">
    <text evidence="1 2">Belongs to the fructosamine kinase family.</text>
</comment>
<organism evidence="3 4">
    <name type="scientific">Candidatus Methanofishera endochildressiae</name>
    <dbReference type="NCBI Taxonomy" id="2738884"/>
    <lineage>
        <taxon>Bacteria</taxon>
        <taxon>Pseudomonadati</taxon>
        <taxon>Pseudomonadota</taxon>
        <taxon>Gammaproteobacteria</taxon>
        <taxon>Candidatus Methanofishera</taxon>
    </lineage>
</organism>
<reference evidence="3 4" key="1">
    <citation type="submission" date="2020-05" db="EMBL/GenBank/DDBJ databases">
        <title>Horizontal transmission and recombination maintain forever young bacterial symbiont genomes.</title>
        <authorList>
            <person name="Russell S.L."/>
            <person name="Pepper-Tunick E."/>
            <person name="Svedberg J."/>
            <person name="Byrne A."/>
            <person name="Ruelas Castillo J."/>
            <person name="Vollmers C."/>
            <person name="Beinart R.A."/>
            <person name="Corbett-Detig R."/>
        </authorList>
    </citation>
    <scope>NUCLEOTIDE SEQUENCE [LARGE SCALE GENOMIC DNA]</scope>
    <source>
        <strain evidence="3">4727-3</strain>
    </source>
</reference>
<dbReference type="Gene3D" id="3.30.200.20">
    <property type="entry name" value="Phosphorylase Kinase, domain 1"/>
    <property type="match status" value="1"/>
</dbReference>
<dbReference type="AlphaFoldDB" id="A0A7Z0SDM2"/>
<comment type="caution">
    <text evidence="3">The sequence shown here is derived from an EMBL/GenBank/DDBJ whole genome shotgun (WGS) entry which is preliminary data.</text>
</comment>